<keyword evidence="6" id="KW-0862">Zinc</keyword>
<evidence type="ECO:0000256" key="3">
    <source>
        <dbReference type="ARBA" id="ARBA00022723"/>
    </source>
</evidence>
<keyword evidence="3" id="KW-0479">Metal-binding</keyword>
<accession>A0A540WXR5</accession>
<dbReference type="EMBL" id="VIFM01000107">
    <property type="protein sequence ID" value="TQF13234.1"/>
    <property type="molecule type" value="Genomic_DNA"/>
</dbReference>
<protein>
    <submittedName>
        <fullName evidence="12">Zinc metalloprotease</fullName>
    </submittedName>
</protein>
<feature type="region of interest" description="Disordered" evidence="9">
    <location>
        <begin position="52"/>
        <end position="77"/>
    </location>
</feature>
<evidence type="ECO:0000313" key="13">
    <source>
        <dbReference type="Proteomes" id="UP000315369"/>
    </source>
</evidence>
<evidence type="ECO:0000256" key="1">
    <source>
        <dbReference type="ARBA" id="ARBA00008721"/>
    </source>
</evidence>
<dbReference type="CDD" id="cd04275">
    <property type="entry name" value="ZnMc_pappalysin_like"/>
    <property type="match status" value="1"/>
</dbReference>
<dbReference type="GO" id="GO:0008237">
    <property type="term" value="F:metallopeptidase activity"/>
    <property type="evidence" value="ECO:0007669"/>
    <property type="project" value="UniProtKB-KW"/>
</dbReference>
<feature type="chain" id="PRO_5022229332" evidence="10">
    <location>
        <begin position="23"/>
        <end position="438"/>
    </location>
</feature>
<dbReference type="InterPro" id="IPR024079">
    <property type="entry name" value="MetalloPept_cat_dom_sf"/>
</dbReference>
<dbReference type="SUPFAM" id="SSF55486">
    <property type="entry name" value="Metalloproteases ('zincins'), catalytic domain"/>
    <property type="match status" value="1"/>
</dbReference>
<proteinExistence type="inferred from homology"/>
<dbReference type="Pfam" id="PF05572">
    <property type="entry name" value="Peptidase_M43"/>
    <property type="match status" value="1"/>
</dbReference>
<evidence type="ECO:0000256" key="8">
    <source>
        <dbReference type="ARBA" id="ARBA00023157"/>
    </source>
</evidence>
<gene>
    <name evidence="12" type="ORF">FJV41_24870</name>
</gene>
<keyword evidence="7 12" id="KW-0482">Metalloprotease</keyword>
<evidence type="ECO:0000256" key="5">
    <source>
        <dbReference type="ARBA" id="ARBA00022801"/>
    </source>
</evidence>
<evidence type="ECO:0000256" key="9">
    <source>
        <dbReference type="SAM" id="MobiDB-lite"/>
    </source>
</evidence>
<dbReference type="PANTHER" id="PTHR47466">
    <property type="match status" value="1"/>
</dbReference>
<comment type="similarity">
    <text evidence="1">Belongs to the peptidase M43B family.</text>
</comment>
<comment type="caution">
    <text evidence="12">The sequence shown here is derived from an EMBL/GenBank/DDBJ whole genome shotgun (WGS) entry which is preliminary data.</text>
</comment>
<keyword evidence="2 12" id="KW-0645">Protease</keyword>
<dbReference type="PROSITE" id="PS51257">
    <property type="entry name" value="PROKAR_LIPOPROTEIN"/>
    <property type="match status" value="1"/>
</dbReference>
<dbReference type="AlphaFoldDB" id="A0A540WXR5"/>
<dbReference type="GO" id="GO:0006508">
    <property type="term" value="P:proteolysis"/>
    <property type="evidence" value="ECO:0007669"/>
    <property type="project" value="UniProtKB-KW"/>
</dbReference>
<evidence type="ECO:0000256" key="4">
    <source>
        <dbReference type="ARBA" id="ARBA00022729"/>
    </source>
</evidence>
<dbReference type="Gene3D" id="3.40.390.10">
    <property type="entry name" value="Collagenase (Catalytic Domain)"/>
    <property type="match status" value="1"/>
</dbReference>
<dbReference type="GO" id="GO:0046872">
    <property type="term" value="F:metal ion binding"/>
    <property type="evidence" value="ECO:0007669"/>
    <property type="project" value="UniProtKB-KW"/>
</dbReference>
<keyword evidence="5" id="KW-0378">Hydrolase</keyword>
<feature type="signal peptide" evidence="10">
    <location>
        <begin position="1"/>
        <end position="22"/>
    </location>
</feature>
<keyword evidence="13" id="KW-1185">Reference proteome</keyword>
<evidence type="ECO:0000259" key="11">
    <source>
        <dbReference type="Pfam" id="PF05572"/>
    </source>
</evidence>
<evidence type="ECO:0000256" key="6">
    <source>
        <dbReference type="ARBA" id="ARBA00022833"/>
    </source>
</evidence>
<keyword evidence="8" id="KW-1015">Disulfide bond</keyword>
<reference evidence="12 13" key="1">
    <citation type="submission" date="2019-06" db="EMBL/GenBank/DDBJ databases">
        <authorList>
            <person name="Livingstone P."/>
            <person name="Whitworth D."/>
        </authorList>
    </citation>
    <scope>NUCLEOTIDE SEQUENCE [LARGE SCALE GENOMIC DNA]</scope>
    <source>
        <strain evidence="12 13">AM401</strain>
    </source>
</reference>
<dbReference type="OrthoDB" id="6278496at2"/>
<evidence type="ECO:0000256" key="7">
    <source>
        <dbReference type="ARBA" id="ARBA00023049"/>
    </source>
</evidence>
<dbReference type="PANTHER" id="PTHR47466:SF1">
    <property type="entry name" value="METALLOPROTEASE MEP1 (AFU_ORTHOLOGUE AFUA_1G07730)-RELATED"/>
    <property type="match status" value="1"/>
</dbReference>
<sequence length="438" mass="46446">MTRHASLSMHASVAAAWLTLSACSPVDENPGPESVSASNSAEGCNTSKEKILSRARCGTPEPTAAQTEAMRVTTEEDPSTLRATSLVGLTTIDVWFHVIQSGPALSQGNVPEAWLDAQIRELNDAYGDATALASSRFNFVKRGVTRTTNGTWFNLTPATPASANELAMKQALHQGGATTLNIYTMAPGAGVLGWATNPAQLSGTNGAVLDGVVVHYNSFPGGTELYYDQGMTAVHEAGHWLGLYHPWRNGCSSVGDEVSDTPAMDDAWLGCPAQTVDSCPSMPGTDPVRNYMGYTDDICMWEFTSGQVARMANLYSSLRGTLGTVNGYTYEGLWQHTITSTIYGGAYDSDTPSSAIQVRAYWDGAAGSGASYTQVTANEANGYINEIYGVAGNHGFTITVPTALRDGQPHKVYIYGVDSGSGPMSHLMYGALSFTINP</sequence>
<organism evidence="12 13">
    <name type="scientific">Myxococcus llanfairpwllgwyngyllgogerychwyrndrobwllllantysiliogogogochensis</name>
    <dbReference type="NCBI Taxonomy" id="2590453"/>
    <lineage>
        <taxon>Bacteria</taxon>
        <taxon>Pseudomonadati</taxon>
        <taxon>Myxococcota</taxon>
        <taxon>Myxococcia</taxon>
        <taxon>Myxococcales</taxon>
        <taxon>Cystobacterineae</taxon>
        <taxon>Myxococcaceae</taxon>
        <taxon>Myxococcus</taxon>
    </lineage>
</organism>
<evidence type="ECO:0000256" key="10">
    <source>
        <dbReference type="SAM" id="SignalP"/>
    </source>
</evidence>
<name>A0A540WXR5_9BACT</name>
<dbReference type="Proteomes" id="UP000315369">
    <property type="component" value="Unassembled WGS sequence"/>
</dbReference>
<dbReference type="RefSeq" id="WP_141645035.1">
    <property type="nucleotide sequence ID" value="NZ_VIFM01000107.1"/>
</dbReference>
<feature type="domain" description="Peptidase M43 pregnancy-associated plasma-A" evidence="11">
    <location>
        <begin position="214"/>
        <end position="313"/>
    </location>
</feature>
<evidence type="ECO:0000256" key="2">
    <source>
        <dbReference type="ARBA" id="ARBA00022670"/>
    </source>
</evidence>
<dbReference type="InterPro" id="IPR008754">
    <property type="entry name" value="Peptidase_M43"/>
</dbReference>
<evidence type="ECO:0000313" key="12">
    <source>
        <dbReference type="EMBL" id="TQF13234.1"/>
    </source>
</evidence>
<keyword evidence="4 10" id="KW-0732">Signal</keyword>